<dbReference type="NCBIfam" id="TIGR02274">
    <property type="entry name" value="dCTP_deam"/>
    <property type="match status" value="1"/>
</dbReference>
<keyword evidence="2" id="KW-0546">Nucleotide metabolism</keyword>
<dbReference type="GO" id="GO:0006229">
    <property type="term" value="P:dUTP biosynthetic process"/>
    <property type="evidence" value="ECO:0007669"/>
    <property type="project" value="InterPro"/>
</dbReference>
<organism evidence="3">
    <name type="scientific">mine drainage metagenome</name>
    <dbReference type="NCBI Taxonomy" id="410659"/>
    <lineage>
        <taxon>unclassified sequences</taxon>
        <taxon>metagenomes</taxon>
        <taxon>ecological metagenomes</taxon>
    </lineage>
</organism>
<evidence type="ECO:0000313" key="3">
    <source>
        <dbReference type="EMBL" id="EQD81116.1"/>
    </source>
</evidence>
<dbReference type="GO" id="GO:0008829">
    <property type="term" value="F:dCTP deaminase activity"/>
    <property type="evidence" value="ECO:0007669"/>
    <property type="project" value="InterPro"/>
</dbReference>
<dbReference type="SUPFAM" id="SSF51283">
    <property type="entry name" value="dUTPase-like"/>
    <property type="match status" value="1"/>
</dbReference>
<name>T1C6S4_9ZZZZ</name>
<dbReference type="EC" id="3.6.1.23" evidence="3"/>
<reference evidence="3" key="1">
    <citation type="submission" date="2013-08" db="EMBL/GenBank/DDBJ databases">
        <authorList>
            <person name="Mendez C."/>
            <person name="Richter M."/>
            <person name="Ferrer M."/>
            <person name="Sanchez J."/>
        </authorList>
    </citation>
    <scope>NUCLEOTIDE SEQUENCE</scope>
</reference>
<accession>T1C6S4</accession>
<dbReference type="CDD" id="cd07557">
    <property type="entry name" value="trimeric_dUTPase"/>
    <property type="match status" value="1"/>
</dbReference>
<gene>
    <name evidence="3" type="ORF">B1A_00169</name>
</gene>
<dbReference type="Pfam" id="PF22769">
    <property type="entry name" value="DCD"/>
    <property type="match status" value="1"/>
</dbReference>
<dbReference type="PANTHER" id="PTHR42680:SF3">
    <property type="entry name" value="DCTP DEAMINASE"/>
    <property type="match status" value="1"/>
</dbReference>
<dbReference type="InterPro" id="IPR036157">
    <property type="entry name" value="dUTPase-like_sf"/>
</dbReference>
<keyword evidence="1 3" id="KW-0378">Hydrolase</keyword>
<dbReference type="GO" id="GO:0004170">
    <property type="term" value="F:dUTP diphosphatase activity"/>
    <property type="evidence" value="ECO:0007669"/>
    <property type="project" value="UniProtKB-EC"/>
</dbReference>
<dbReference type="EMBL" id="AUZX01000132">
    <property type="protein sequence ID" value="EQD81116.1"/>
    <property type="molecule type" value="Genomic_DNA"/>
</dbReference>
<evidence type="ECO:0000256" key="2">
    <source>
        <dbReference type="ARBA" id="ARBA00023080"/>
    </source>
</evidence>
<dbReference type="InterPro" id="IPR033704">
    <property type="entry name" value="dUTPase_trimeric"/>
</dbReference>
<comment type="caution">
    <text evidence="3">The sequence shown here is derived from an EMBL/GenBank/DDBJ whole genome shotgun (WGS) entry which is preliminary data.</text>
</comment>
<evidence type="ECO:0000256" key="1">
    <source>
        <dbReference type="ARBA" id="ARBA00022801"/>
    </source>
</evidence>
<reference evidence="3" key="2">
    <citation type="journal article" date="2014" name="ISME J.">
        <title>Microbial stratification in low pH oxic and suboxic macroscopic growths along an acid mine drainage.</title>
        <authorList>
            <person name="Mendez-Garcia C."/>
            <person name="Mesa V."/>
            <person name="Sprenger R.R."/>
            <person name="Richter M."/>
            <person name="Diez M.S."/>
            <person name="Solano J."/>
            <person name="Bargiela R."/>
            <person name="Golyshina O.V."/>
            <person name="Manteca A."/>
            <person name="Ramos J.L."/>
            <person name="Gallego J.R."/>
            <person name="Llorente I."/>
            <person name="Martins Dos Santos V.A."/>
            <person name="Jensen O.N."/>
            <person name="Pelaez A.I."/>
            <person name="Sanchez J."/>
            <person name="Ferrer M."/>
        </authorList>
    </citation>
    <scope>NUCLEOTIDE SEQUENCE</scope>
</reference>
<feature type="non-terminal residue" evidence="3">
    <location>
        <position position="1"/>
    </location>
</feature>
<dbReference type="AlphaFoldDB" id="T1C6S4"/>
<dbReference type="Gene3D" id="2.70.40.10">
    <property type="match status" value="1"/>
</dbReference>
<dbReference type="InterPro" id="IPR011962">
    <property type="entry name" value="dCTP_deaminase"/>
</dbReference>
<protein>
    <submittedName>
        <fullName evidence="3">Deoxycytidine triphosphate deaminase</fullName>
        <ecNumber evidence="3">3.6.1.23</ecNumber>
    </submittedName>
</protein>
<proteinExistence type="predicted"/>
<dbReference type="PANTHER" id="PTHR42680">
    <property type="entry name" value="DCTP DEAMINASE"/>
    <property type="match status" value="1"/>
</dbReference>
<sequence length="142" mass="15746">LLISENFNEKSITPNGYDFRINLIRVDGSESDNINLLPGKYALVSSMEYFAMPKDVIGNIWIRSSFARRGIIGSFGVIDAGYHGNITVGLYNAGDQVVKLESGERIAQIVFSRLSSESEKDYSLRSGNYQGKRGISEFHGKT</sequence>